<evidence type="ECO:0000313" key="2">
    <source>
        <dbReference type="Proteomes" id="UP001213083"/>
    </source>
</evidence>
<dbReference type="AlphaFoldDB" id="A0ABD4W4B4"/>
<evidence type="ECO:0000313" key="1">
    <source>
        <dbReference type="EMBL" id="MDA3783431.1"/>
    </source>
</evidence>
<dbReference type="EMBL" id="JAQIEV010000123">
    <property type="protein sequence ID" value="MDA3783431.1"/>
    <property type="molecule type" value="Genomic_DNA"/>
</dbReference>
<name>A0ABD4W4B4_9LACO</name>
<organism evidence="1 2">
    <name type="scientific">Lactobacillus delbrueckii</name>
    <dbReference type="NCBI Taxonomy" id="1584"/>
    <lineage>
        <taxon>Bacteria</taxon>
        <taxon>Bacillati</taxon>
        <taxon>Bacillota</taxon>
        <taxon>Bacilli</taxon>
        <taxon>Lactobacillales</taxon>
        <taxon>Lactobacillaceae</taxon>
        <taxon>Lactobacillus</taxon>
    </lineage>
</organism>
<reference evidence="1 2" key="1">
    <citation type="submission" date="2023-01" db="EMBL/GenBank/DDBJ databases">
        <title>Sequencing of the bacterial strains from artisanal fermented milk Matsoni.</title>
        <authorList>
            <person name="Rozman V."/>
            <person name="Accetto T."/>
            <person name="Bogovic Matijasic B."/>
        </authorList>
    </citation>
    <scope>NUCLEOTIDE SEQUENCE [LARGE SCALE GENOMIC DNA]</scope>
    <source>
        <strain evidence="2">lbl143</strain>
    </source>
</reference>
<accession>A0ABD4W4B4</accession>
<sequence>YAQYKEMADKEDAKVIFGGRLGQYKYYNMDQVIAAALEAVNDEFGK</sequence>
<dbReference type="Proteomes" id="UP001213083">
    <property type="component" value="Unassembled WGS sequence"/>
</dbReference>
<feature type="non-terminal residue" evidence="1">
    <location>
        <position position="1"/>
    </location>
</feature>
<protein>
    <submittedName>
        <fullName evidence="1">UDP-galactopyranose mutase</fullName>
    </submittedName>
</protein>
<gene>
    <name evidence="1" type="ORF">PF593_10235</name>
</gene>
<proteinExistence type="predicted"/>
<dbReference type="Gene3D" id="3.40.50.720">
    <property type="entry name" value="NAD(P)-binding Rossmann-like Domain"/>
    <property type="match status" value="1"/>
</dbReference>
<comment type="caution">
    <text evidence="1">The sequence shown here is derived from an EMBL/GenBank/DDBJ whole genome shotgun (WGS) entry which is preliminary data.</text>
</comment>